<dbReference type="GO" id="GO:0000155">
    <property type="term" value="F:phosphorelay sensor kinase activity"/>
    <property type="evidence" value="ECO:0007669"/>
    <property type="project" value="InterPro"/>
</dbReference>
<dbReference type="SMART" id="SM00304">
    <property type="entry name" value="HAMP"/>
    <property type="match status" value="1"/>
</dbReference>
<gene>
    <name evidence="17" type="ORF">CAL12_23250</name>
</gene>
<evidence type="ECO:0000256" key="1">
    <source>
        <dbReference type="ARBA" id="ARBA00000085"/>
    </source>
</evidence>
<sequence length="459" mass="49854">MKPAASITTRLALMFASVALLTFSLIGAALYGVLRAELARQQTDVLNTTANEMLYALNRMGNTERWSRAETKMDTLTPADGSLRFWILSPDPAYAYGKDVPAALSAAPPPDGFDSVAIPGREYPMRILVRTVPALQDRPQVKFIVGIETAPYFHTLHSFLIALAGLLLSAVVLIMFLGHWVARMGLLPLQRLSDEARKLSPRHLAQRLDVATLPIELADLAGAFNGALGRLEIAYTRLEAFNADVAHELRTPLTNLIGQTQVALSRRRSVADLEEVLQSNLEELDSLRAIVNDMLFLARADQGEAATGLVRTPVAAEVGKTIEFFEFVLDDMRLSVDIEGDTLAEASLDTARFRRAVTNLLQNAIQHTACGGRITVRIDPQPGSVRVAVSNPGAPIDPIHLPRLFDRFYRVDASRHDKGDTHGHGLGLAIVKAVATMHGGDVFATSDHGSTTIGFSVLA</sequence>
<dbReference type="SUPFAM" id="SSF47384">
    <property type="entry name" value="Homodimeric domain of signal transducing histidine kinase"/>
    <property type="match status" value="1"/>
</dbReference>
<evidence type="ECO:0000256" key="7">
    <source>
        <dbReference type="ARBA" id="ARBA00022692"/>
    </source>
</evidence>
<protein>
    <recommendedName>
        <fullName evidence="14">Sensor protein</fullName>
        <ecNumber evidence="14">2.7.13.3</ecNumber>
    </recommendedName>
</protein>
<dbReference type="CDD" id="cd06225">
    <property type="entry name" value="HAMP"/>
    <property type="match status" value="1"/>
</dbReference>
<dbReference type="InterPro" id="IPR004358">
    <property type="entry name" value="Sig_transdc_His_kin-like_C"/>
</dbReference>
<comment type="subcellular location">
    <subcellularLocation>
        <location evidence="2 14">Cell inner membrane</location>
    </subcellularLocation>
</comment>
<dbReference type="InterPro" id="IPR003594">
    <property type="entry name" value="HATPase_dom"/>
</dbReference>
<name>A0A1W6YQR7_9BORD</name>
<dbReference type="InterPro" id="IPR005467">
    <property type="entry name" value="His_kinase_dom"/>
</dbReference>
<evidence type="ECO:0000256" key="9">
    <source>
        <dbReference type="ARBA" id="ARBA00022777"/>
    </source>
</evidence>
<evidence type="ECO:0000256" key="11">
    <source>
        <dbReference type="ARBA" id="ARBA00022989"/>
    </source>
</evidence>
<evidence type="ECO:0000256" key="2">
    <source>
        <dbReference type="ARBA" id="ARBA00004533"/>
    </source>
</evidence>
<keyword evidence="3 14" id="KW-1003">Cell membrane</keyword>
<dbReference type="CDD" id="cd00075">
    <property type="entry name" value="HATPase"/>
    <property type="match status" value="1"/>
</dbReference>
<keyword evidence="7 14" id="KW-0812">Transmembrane</keyword>
<dbReference type="EC" id="2.7.13.3" evidence="14"/>
<keyword evidence="8 14" id="KW-0547">Nucleotide-binding</keyword>
<dbReference type="Proteomes" id="UP000194151">
    <property type="component" value="Chromosome"/>
</dbReference>
<evidence type="ECO:0000256" key="4">
    <source>
        <dbReference type="ARBA" id="ARBA00022519"/>
    </source>
</evidence>
<evidence type="ECO:0000256" key="3">
    <source>
        <dbReference type="ARBA" id="ARBA00022475"/>
    </source>
</evidence>
<dbReference type="PANTHER" id="PTHR45436:SF9">
    <property type="entry name" value="SENSOR PROTEIN"/>
    <property type="match status" value="1"/>
</dbReference>
<accession>A0A1W6YQR7</accession>
<proteinExistence type="predicted"/>
<feature type="domain" description="Histidine kinase" evidence="15">
    <location>
        <begin position="244"/>
        <end position="459"/>
    </location>
</feature>
<dbReference type="SMART" id="SM00388">
    <property type="entry name" value="HisKA"/>
    <property type="match status" value="1"/>
</dbReference>
<evidence type="ECO:0000256" key="14">
    <source>
        <dbReference type="RuleBase" id="RU364088"/>
    </source>
</evidence>
<dbReference type="CDD" id="cd00082">
    <property type="entry name" value="HisKA"/>
    <property type="match status" value="1"/>
</dbReference>
<keyword evidence="10 14" id="KW-0067">ATP-binding</keyword>
<dbReference type="InterPro" id="IPR050428">
    <property type="entry name" value="TCS_sensor_his_kinase"/>
</dbReference>
<comment type="function">
    <text evidence="14">Member of a two-component regulatory system.</text>
</comment>
<dbReference type="Gene3D" id="1.10.287.130">
    <property type="match status" value="1"/>
</dbReference>
<dbReference type="GO" id="GO:0005886">
    <property type="term" value="C:plasma membrane"/>
    <property type="evidence" value="ECO:0007669"/>
    <property type="project" value="UniProtKB-SubCell"/>
</dbReference>
<dbReference type="Gene3D" id="3.30.565.10">
    <property type="entry name" value="Histidine kinase-like ATPase, C-terminal domain"/>
    <property type="match status" value="1"/>
</dbReference>
<keyword evidence="11 14" id="KW-1133">Transmembrane helix</keyword>
<dbReference type="InterPro" id="IPR003661">
    <property type="entry name" value="HisK_dim/P_dom"/>
</dbReference>
<evidence type="ECO:0000256" key="10">
    <source>
        <dbReference type="ARBA" id="ARBA00022840"/>
    </source>
</evidence>
<dbReference type="PANTHER" id="PTHR45436">
    <property type="entry name" value="SENSOR HISTIDINE KINASE YKOH"/>
    <property type="match status" value="1"/>
</dbReference>
<dbReference type="InterPro" id="IPR036097">
    <property type="entry name" value="HisK_dim/P_sf"/>
</dbReference>
<dbReference type="PROSITE" id="PS50109">
    <property type="entry name" value="HIS_KIN"/>
    <property type="match status" value="1"/>
</dbReference>
<keyword evidence="6 14" id="KW-0808">Transferase</keyword>
<evidence type="ECO:0000313" key="17">
    <source>
        <dbReference type="EMBL" id="ARP83446.1"/>
    </source>
</evidence>
<dbReference type="Gene3D" id="6.10.340.10">
    <property type="match status" value="1"/>
</dbReference>
<evidence type="ECO:0000256" key="12">
    <source>
        <dbReference type="ARBA" id="ARBA00023012"/>
    </source>
</evidence>
<evidence type="ECO:0000259" key="15">
    <source>
        <dbReference type="PROSITE" id="PS50109"/>
    </source>
</evidence>
<evidence type="ECO:0000256" key="6">
    <source>
        <dbReference type="ARBA" id="ARBA00022679"/>
    </source>
</evidence>
<dbReference type="PROSITE" id="PS50885">
    <property type="entry name" value="HAMP"/>
    <property type="match status" value="1"/>
</dbReference>
<dbReference type="OrthoDB" id="9786919at2"/>
<evidence type="ECO:0000256" key="5">
    <source>
        <dbReference type="ARBA" id="ARBA00022553"/>
    </source>
</evidence>
<keyword evidence="9 14" id="KW-0418">Kinase</keyword>
<keyword evidence="5" id="KW-0597">Phosphoprotein</keyword>
<dbReference type="PRINTS" id="PR00344">
    <property type="entry name" value="BCTRLSENSOR"/>
</dbReference>
<reference evidence="17 18" key="1">
    <citation type="submission" date="2017-05" db="EMBL/GenBank/DDBJ databases">
        <title>Complete and WGS of Bordetella genogroups.</title>
        <authorList>
            <person name="Spilker T."/>
            <person name="LiPuma J."/>
        </authorList>
    </citation>
    <scope>NUCLEOTIDE SEQUENCE [LARGE SCALE GENOMIC DNA]</scope>
    <source>
        <strain evidence="17 18">AU19157</strain>
    </source>
</reference>
<dbReference type="InterPro" id="IPR036890">
    <property type="entry name" value="HATPase_C_sf"/>
</dbReference>
<evidence type="ECO:0000256" key="8">
    <source>
        <dbReference type="ARBA" id="ARBA00022741"/>
    </source>
</evidence>
<dbReference type="FunFam" id="1.10.287.130:FF:000001">
    <property type="entry name" value="Two-component sensor histidine kinase"/>
    <property type="match status" value="1"/>
</dbReference>
<organism evidence="17 18">
    <name type="scientific">Bordetella genomosp. 8</name>
    <dbReference type="NCBI Taxonomy" id="1416806"/>
    <lineage>
        <taxon>Bacteria</taxon>
        <taxon>Pseudomonadati</taxon>
        <taxon>Pseudomonadota</taxon>
        <taxon>Betaproteobacteria</taxon>
        <taxon>Burkholderiales</taxon>
        <taxon>Alcaligenaceae</taxon>
        <taxon>Bordetella</taxon>
    </lineage>
</organism>
<dbReference type="GO" id="GO:0005524">
    <property type="term" value="F:ATP binding"/>
    <property type="evidence" value="ECO:0007669"/>
    <property type="project" value="UniProtKB-KW"/>
</dbReference>
<dbReference type="STRING" id="1416806.CAL12_23250"/>
<dbReference type="Pfam" id="PF00672">
    <property type="entry name" value="HAMP"/>
    <property type="match status" value="1"/>
</dbReference>
<dbReference type="RefSeq" id="WP_086066779.1">
    <property type="nucleotide sequence ID" value="NZ_CP021108.1"/>
</dbReference>
<dbReference type="InterPro" id="IPR003660">
    <property type="entry name" value="HAMP_dom"/>
</dbReference>
<comment type="catalytic activity">
    <reaction evidence="1 14">
        <text>ATP + protein L-histidine = ADP + protein N-phospho-L-histidine.</text>
        <dbReference type="EC" id="2.7.13.3"/>
    </reaction>
</comment>
<dbReference type="AlphaFoldDB" id="A0A1W6YQR7"/>
<feature type="transmembrane region" description="Helical" evidence="14">
    <location>
        <begin position="159"/>
        <end position="182"/>
    </location>
</feature>
<evidence type="ECO:0000259" key="16">
    <source>
        <dbReference type="PROSITE" id="PS50885"/>
    </source>
</evidence>
<dbReference type="SUPFAM" id="SSF55874">
    <property type="entry name" value="ATPase domain of HSP90 chaperone/DNA topoisomerase II/histidine kinase"/>
    <property type="match status" value="1"/>
</dbReference>
<evidence type="ECO:0000256" key="13">
    <source>
        <dbReference type="ARBA" id="ARBA00023136"/>
    </source>
</evidence>
<evidence type="ECO:0000313" key="18">
    <source>
        <dbReference type="Proteomes" id="UP000194151"/>
    </source>
</evidence>
<keyword evidence="13 14" id="KW-0472">Membrane</keyword>
<dbReference type="KEGG" id="bgv:CAL12_23250"/>
<dbReference type="SMART" id="SM00387">
    <property type="entry name" value="HATPase_c"/>
    <property type="match status" value="1"/>
</dbReference>
<feature type="domain" description="HAMP" evidence="16">
    <location>
        <begin position="183"/>
        <end position="236"/>
    </location>
</feature>
<dbReference type="Pfam" id="PF00512">
    <property type="entry name" value="HisKA"/>
    <property type="match status" value="1"/>
</dbReference>
<dbReference type="NCBIfam" id="TIGR01386">
    <property type="entry name" value="cztS_silS_copS"/>
    <property type="match status" value="1"/>
</dbReference>
<dbReference type="EMBL" id="CP021108">
    <property type="protein sequence ID" value="ARP83446.1"/>
    <property type="molecule type" value="Genomic_DNA"/>
</dbReference>
<keyword evidence="4 14" id="KW-0997">Cell inner membrane</keyword>
<feature type="transmembrane region" description="Helical" evidence="14">
    <location>
        <begin position="12"/>
        <end position="34"/>
    </location>
</feature>
<dbReference type="Pfam" id="PF02518">
    <property type="entry name" value="HATPase_c"/>
    <property type="match status" value="1"/>
</dbReference>
<dbReference type="InterPro" id="IPR006290">
    <property type="entry name" value="CztS_silS_copS"/>
</dbReference>
<keyword evidence="12 14" id="KW-0902">Two-component regulatory system</keyword>
<keyword evidence="18" id="KW-1185">Reference proteome</keyword>